<dbReference type="SUPFAM" id="SSF56349">
    <property type="entry name" value="DNA breaking-rejoining enzymes"/>
    <property type="match status" value="1"/>
</dbReference>
<protein>
    <recommendedName>
        <fullName evidence="3">Tyr recombinase domain-containing protein</fullName>
    </recommendedName>
</protein>
<evidence type="ECO:0000313" key="2">
    <source>
        <dbReference type="EMBL" id="ANY79172.1"/>
    </source>
</evidence>
<dbReference type="InterPro" id="IPR013762">
    <property type="entry name" value="Integrase-like_cat_sf"/>
</dbReference>
<accession>A0A1B2EH32</accession>
<keyword evidence="1" id="KW-0233">DNA recombination</keyword>
<dbReference type="Gene3D" id="1.10.443.10">
    <property type="entry name" value="Intergrase catalytic core"/>
    <property type="match status" value="1"/>
</dbReference>
<dbReference type="KEGG" id="moc:BB934_13905"/>
<name>A0A1B2EH32_9HYPH</name>
<evidence type="ECO:0000256" key="1">
    <source>
        <dbReference type="ARBA" id="ARBA00023172"/>
    </source>
</evidence>
<proteinExistence type="predicted"/>
<dbReference type="InterPro" id="IPR011010">
    <property type="entry name" value="DNA_brk_join_enz"/>
</dbReference>
<sequence length="64" mass="7231">MPEGKTFHSLRKAFTTALERADCPEAIAARLVGHAPLGITYRIYSQGREAAQLREWVEKVRHPV</sequence>
<dbReference type="AlphaFoldDB" id="A0A1B2EH32"/>
<reference evidence="2" key="1">
    <citation type="submission" date="2016-07" db="EMBL/GenBank/DDBJ databases">
        <title>Microvirga ossetica sp. nov. a new species of rhizobia isolated from root nodules of the legume species Vicia alpestris Steven originated from North Ossetia region in the Caucasus.</title>
        <authorList>
            <person name="Safronova V.I."/>
            <person name="Kuznetsova I.G."/>
            <person name="Sazanova A.L."/>
            <person name="Belimov A."/>
            <person name="Andronov E."/>
            <person name="Osledkin Y.S."/>
            <person name="Onishchuk O.P."/>
            <person name="Kurchak O.N."/>
            <person name="Shaposhnikov A.I."/>
            <person name="Willems A."/>
            <person name="Tikhonovich I.A."/>
        </authorList>
    </citation>
    <scope>NUCLEOTIDE SEQUENCE [LARGE SCALE GENOMIC DNA]</scope>
    <source>
        <strain evidence="2">V5/3M</strain>
    </source>
</reference>
<organism evidence="2">
    <name type="scientific">Microvirga ossetica</name>
    <dbReference type="NCBI Taxonomy" id="1882682"/>
    <lineage>
        <taxon>Bacteria</taxon>
        <taxon>Pseudomonadati</taxon>
        <taxon>Pseudomonadota</taxon>
        <taxon>Alphaproteobacteria</taxon>
        <taxon>Hyphomicrobiales</taxon>
        <taxon>Methylobacteriaceae</taxon>
        <taxon>Microvirga</taxon>
    </lineage>
</organism>
<dbReference type="EMBL" id="CP016616">
    <property type="protein sequence ID" value="ANY79172.1"/>
    <property type="molecule type" value="Genomic_DNA"/>
</dbReference>
<evidence type="ECO:0008006" key="3">
    <source>
        <dbReference type="Google" id="ProtNLM"/>
    </source>
</evidence>
<dbReference type="GO" id="GO:0015074">
    <property type="term" value="P:DNA integration"/>
    <property type="evidence" value="ECO:0007669"/>
    <property type="project" value="InterPro"/>
</dbReference>
<dbReference type="GO" id="GO:0003677">
    <property type="term" value="F:DNA binding"/>
    <property type="evidence" value="ECO:0007669"/>
    <property type="project" value="InterPro"/>
</dbReference>
<gene>
    <name evidence="2" type="ORF">BB934_13905</name>
</gene>
<dbReference type="GO" id="GO:0006310">
    <property type="term" value="P:DNA recombination"/>
    <property type="evidence" value="ECO:0007669"/>
    <property type="project" value="UniProtKB-KW"/>
</dbReference>